<dbReference type="AlphaFoldDB" id="A0AAW9MU56"/>
<dbReference type="EMBL" id="JAYKOT010000003">
    <property type="protein sequence ID" value="MEB3429671.1"/>
    <property type="molecule type" value="Genomic_DNA"/>
</dbReference>
<evidence type="ECO:0000256" key="5">
    <source>
        <dbReference type="HAMAP-Rule" id="MF_00373"/>
    </source>
</evidence>
<dbReference type="PANTHER" id="PTHR39080">
    <property type="entry name" value="50S RIBOSOMAL PROTEIN L28"/>
    <property type="match status" value="1"/>
</dbReference>
<gene>
    <name evidence="5 6" type="primary">rpmB</name>
    <name evidence="6" type="ORF">VLK81_06540</name>
</gene>
<dbReference type="InterPro" id="IPR026569">
    <property type="entry name" value="Ribosomal_bL28"/>
</dbReference>
<evidence type="ECO:0000256" key="4">
    <source>
        <dbReference type="ARBA" id="ARBA00035174"/>
    </source>
</evidence>
<keyword evidence="7" id="KW-1185">Reference proteome</keyword>
<dbReference type="InterPro" id="IPR001383">
    <property type="entry name" value="Ribosomal_bL28_bact-type"/>
</dbReference>
<dbReference type="Proteomes" id="UP001357733">
    <property type="component" value="Unassembled WGS sequence"/>
</dbReference>
<dbReference type="SUPFAM" id="SSF143800">
    <property type="entry name" value="L28p-like"/>
    <property type="match status" value="1"/>
</dbReference>
<comment type="caution">
    <text evidence="6">The sequence shown here is derived from an EMBL/GenBank/DDBJ whole genome shotgun (WGS) entry which is preliminary data.</text>
</comment>
<sequence length="63" mass="7253">MSKICEICGKSKQFGVRQTFSKRRINRSWSPNIRKVRALVDGSPKRINVCSKCLKSGRVERPM</sequence>
<dbReference type="Pfam" id="PF00830">
    <property type="entry name" value="Ribosomal_L28"/>
    <property type="match status" value="1"/>
</dbReference>
<accession>A0AAW9MU56</accession>
<evidence type="ECO:0000313" key="6">
    <source>
        <dbReference type="EMBL" id="MEB3429671.1"/>
    </source>
</evidence>
<dbReference type="PANTHER" id="PTHR39080:SF1">
    <property type="entry name" value="LARGE RIBOSOMAL SUBUNIT PROTEIN BL28A"/>
    <property type="match status" value="1"/>
</dbReference>
<name>A0AAW9MU56_9FIRM</name>
<proteinExistence type="inferred from homology"/>
<organism evidence="6 7">
    <name type="scientific">Citroniella saccharovorans</name>
    <dbReference type="NCBI Taxonomy" id="2053367"/>
    <lineage>
        <taxon>Bacteria</taxon>
        <taxon>Bacillati</taxon>
        <taxon>Bacillota</taxon>
        <taxon>Tissierellia</taxon>
        <taxon>Tissierellales</taxon>
        <taxon>Peptoniphilaceae</taxon>
        <taxon>Citroniella</taxon>
    </lineage>
</organism>
<evidence type="ECO:0000256" key="1">
    <source>
        <dbReference type="ARBA" id="ARBA00008760"/>
    </source>
</evidence>
<dbReference type="GO" id="GO:0005840">
    <property type="term" value="C:ribosome"/>
    <property type="evidence" value="ECO:0007669"/>
    <property type="project" value="UniProtKB-KW"/>
</dbReference>
<dbReference type="InterPro" id="IPR034704">
    <property type="entry name" value="Ribosomal_bL28/bL31-like_sf"/>
</dbReference>
<dbReference type="NCBIfam" id="TIGR00009">
    <property type="entry name" value="L28"/>
    <property type="match status" value="1"/>
</dbReference>
<keyword evidence="2 5" id="KW-0689">Ribosomal protein</keyword>
<dbReference type="GO" id="GO:1990904">
    <property type="term" value="C:ribonucleoprotein complex"/>
    <property type="evidence" value="ECO:0007669"/>
    <property type="project" value="UniProtKB-KW"/>
</dbReference>
<dbReference type="InterPro" id="IPR050096">
    <property type="entry name" value="Bacterial_rp_bL28"/>
</dbReference>
<dbReference type="RefSeq" id="WP_324619848.1">
    <property type="nucleotide sequence ID" value="NZ_JAYKOT010000003.1"/>
</dbReference>
<evidence type="ECO:0000313" key="7">
    <source>
        <dbReference type="Proteomes" id="UP001357733"/>
    </source>
</evidence>
<evidence type="ECO:0000256" key="2">
    <source>
        <dbReference type="ARBA" id="ARBA00022980"/>
    </source>
</evidence>
<dbReference type="GO" id="GO:0006412">
    <property type="term" value="P:translation"/>
    <property type="evidence" value="ECO:0007669"/>
    <property type="project" value="UniProtKB-UniRule"/>
</dbReference>
<comment type="similarity">
    <text evidence="1 5">Belongs to the bacterial ribosomal protein bL28 family.</text>
</comment>
<dbReference type="HAMAP" id="MF_00373">
    <property type="entry name" value="Ribosomal_bL28"/>
    <property type="match status" value="1"/>
</dbReference>
<protein>
    <recommendedName>
        <fullName evidence="4 5">Large ribosomal subunit protein bL28</fullName>
    </recommendedName>
</protein>
<dbReference type="Gene3D" id="2.30.170.40">
    <property type="entry name" value="Ribosomal protein L28/L24"/>
    <property type="match status" value="1"/>
</dbReference>
<keyword evidence="3 5" id="KW-0687">Ribonucleoprotein</keyword>
<dbReference type="InterPro" id="IPR037147">
    <property type="entry name" value="Ribosomal_bL28_sf"/>
</dbReference>
<evidence type="ECO:0000256" key="3">
    <source>
        <dbReference type="ARBA" id="ARBA00023274"/>
    </source>
</evidence>
<reference evidence="6 7" key="1">
    <citation type="submission" date="2024-01" db="EMBL/GenBank/DDBJ databases">
        <title>Complete genome sequence of Citroniella saccharovorans strain M6.X9, isolated from human fecal sample.</title>
        <authorList>
            <person name="Cheng G."/>
            <person name="Westerholm M."/>
            <person name="Schnurer A."/>
        </authorList>
    </citation>
    <scope>NUCLEOTIDE SEQUENCE [LARGE SCALE GENOMIC DNA]</scope>
    <source>
        <strain evidence="6 7">DSM 29873</strain>
    </source>
</reference>
<dbReference type="GO" id="GO:0003735">
    <property type="term" value="F:structural constituent of ribosome"/>
    <property type="evidence" value="ECO:0007669"/>
    <property type="project" value="InterPro"/>
</dbReference>